<name>A0A081PEA6_9SPHI</name>
<sequence>MMTKTNAMADLKLKIVGQKIKVASIEETMSGFQNYGVKTLLVVCLLVASLHVSAQKVAVLDAFSKNNIDESILDPNNLKQPEDFAYELKQTVIAAGKEKTTVATYDPSNPKEKQWTVVSIEGKSPSKSEINSFRKNQNQPDDASKIDDASYEIEKQTSDQLVISYKVDPGTVAKKAAFLKDCRSYMTINLRSKKLEQIQALNEKPVKIAILKADKLDLTLKYTWNDQAKRYVTTTSNLGIQAKFLGQSADIQTISEYSNYTKK</sequence>
<gene>
    <name evidence="2" type="ORF">N180_14050</name>
</gene>
<organism evidence="2 3">
    <name type="scientific">Pedobacter antarcticus 4BY</name>
    <dbReference type="NCBI Taxonomy" id="1358423"/>
    <lineage>
        <taxon>Bacteria</taxon>
        <taxon>Pseudomonadati</taxon>
        <taxon>Bacteroidota</taxon>
        <taxon>Sphingobacteriia</taxon>
        <taxon>Sphingobacteriales</taxon>
        <taxon>Sphingobacteriaceae</taxon>
        <taxon>Pedobacter</taxon>
    </lineage>
</organism>
<dbReference type="AlphaFoldDB" id="A0A081PEA6"/>
<reference evidence="2 3" key="1">
    <citation type="journal article" date="1992" name="Int. J. Syst. Bacteriol.">
        <title>Sphingobacterium antarcticus sp. nov. a Psychrotrophic Bacterium from the Soils of Schirmacher Oasis, Antarctica.</title>
        <authorList>
            <person name="Shivaji S."/>
            <person name="Ray M.K."/>
            <person name="Rao N.S."/>
            <person name="Saiserr L."/>
            <person name="Jagannadham M.V."/>
            <person name="Kumar G.S."/>
            <person name="Reddy G."/>
            <person name="Bhargava P.M."/>
        </authorList>
    </citation>
    <scope>NUCLEOTIDE SEQUENCE [LARGE SCALE GENOMIC DNA]</scope>
    <source>
        <strain evidence="2 3">4BY</strain>
    </source>
</reference>
<dbReference type="RefSeq" id="WP_037442921.1">
    <property type="nucleotide sequence ID" value="NZ_JNFF01000088.1"/>
</dbReference>
<evidence type="ECO:0000313" key="2">
    <source>
        <dbReference type="EMBL" id="KEQ29029.1"/>
    </source>
</evidence>
<evidence type="ECO:0000256" key="1">
    <source>
        <dbReference type="SAM" id="MobiDB-lite"/>
    </source>
</evidence>
<evidence type="ECO:0000313" key="3">
    <source>
        <dbReference type="Proteomes" id="UP000028007"/>
    </source>
</evidence>
<dbReference type="eggNOG" id="ENOG5033UQX">
    <property type="taxonomic scope" value="Bacteria"/>
</dbReference>
<proteinExistence type="predicted"/>
<dbReference type="Proteomes" id="UP000028007">
    <property type="component" value="Unassembled WGS sequence"/>
</dbReference>
<dbReference type="EMBL" id="JNFF01000088">
    <property type="protein sequence ID" value="KEQ29029.1"/>
    <property type="molecule type" value="Genomic_DNA"/>
</dbReference>
<feature type="region of interest" description="Disordered" evidence="1">
    <location>
        <begin position="121"/>
        <end position="144"/>
    </location>
</feature>
<keyword evidence="3" id="KW-1185">Reference proteome</keyword>
<dbReference type="OrthoDB" id="1494413at2"/>
<protein>
    <submittedName>
        <fullName evidence="2">Uncharacterized protein</fullName>
    </submittedName>
</protein>
<feature type="compositionally biased region" description="Polar residues" evidence="1">
    <location>
        <begin position="125"/>
        <end position="141"/>
    </location>
</feature>
<comment type="caution">
    <text evidence="2">The sequence shown here is derived from an EMBL/GenBank/DDBJ whole genome shotgun (WGS) entry which is preliminary data.</text>
</comment>
<accession>A0A081PEA6</accession>